<comment type="caution">
    <text evidence="1">The sequence shown here is derived from an EMBL/GenBank/DDBJ whole genome shotgun (WGS) entry which is preliminary data.</text>
</comment>
<dbReference type="RefSeq" id="WP_277105261.1">
    <property type="nucleotide sequence ID" value="NZ_BAAAJS010000019.1"/>
</dbReference>
<dbReference type="EMBL" id="JAVDYF010000001">
    <property type="protein sequence ID" value="MDR7354648.1"/>
    <property type="molecule type" value="Genomic_DNA"/>
</dbReference>
<accession>A0ABU2B7Q8</accession>
<sequence length="46" mass="5240">MDCRVELFDAVDHRPYPPCSVAFARAVLSSVIVYRVLKAVSLLWVF</sequence>
<name>A0ABU2B7Q8_9CORY</name>
<dbReference type="Proteomes" id="UP001183619">
    <property type="component" value="Unassembled WGS sequence"/>
</dbReference>
<evidence type="ECO:0000313" key="1">
    <source>
        <dbReference type="EMBL" id="MDR7354648.1"/>
    </source>
</evidence>
<gene>
    <name evidence="1" type="ORF">J2S37_001186</name>
</gene>
<protein>
    <submittedName>
        <fullName evidence="1">Uncharacterized protein</fullName>
    </submittedName>
</protein>
<reference evidence="1 2" key="1">
    <citation type="submission" date="2023-07" db="EMBL/GenBank/DDBJ databases">
        <title>Sequencing the genomes of 1000 actinobacteria strains.</title>
        <authorList>
            <person name="Klenk H.-P."/>
        </authorList>
    </citation>
    <scope>NUCLEOTIDE SEQUENCE [LARGE SCALE GENOMIC DNA]</scope>
    <source>
        <strain evidence="1 2">DSM 44508</strain>
    </source>
</reference>
<evidence type="ECO:0000313" key="2">
    <source>
        <dbReference type="Proteomes" id="UP001183619"/>
    </source>
</evidence>
<keyword evidence="2" id="KW-1185">Reference proteome</keyword>
<organism evidence="1 2">
    <name type="scientific">Corynebacterium felinum</name>
    <dbReference type="NCBI Taxonomy" id="131318"/>
    <lineage>
        <taxon>Bacteria</taxon>
        <taxon>Bacillati</taxon>
        <taxon>Actinomycetota</taxon>
        <taxon>Actinomycetes</taxon>
        <taxon>Mycobacteriales</taxon>
        <taxon>Corynebacteriaceae</taxon>
        <taxon>Corynebacterium</taxon>
    </lineage>
</organism>
<proteinExistence type="predicted"/>